<dbReference type="InterPro" id="IPR031165">
    <property type="entry name" value="GNAT_YJDJ"/>
</dbReference>
<feature type="domain" description="N-acetyltransferase" evidence="2">
    <location>
        <begin position="5"/>
        <end position="93"/>
    </location>
</feature>
<dbReference type="GO" id="GO:0016746">
    <property type="term" value="F:acyltransferase activity"/>
    <property type="evidence" value="ECO:0007669"/>
    <property type="project" value="UniProtKB-KW"/>
</dbReference>
<name>A0ABW0C566_9FLAO</name>
<dbReference type="EC" id="2.3.1.-" evidence="3"/>
<keyword evidence="3" id="KW-0808">Transferase</keyword>
<proteinExistence type="predicted"/>
<reference evidence="4" key="1">
    <citation type="journal article" date="2019" name="Int. J. Syst. Evol. Microbiol.">
        <title>The Global Catalogue of Microorganisms (GCM) 10K type strain sequencing project: providing services to taxonomists for standard genome sequencing and annotation.</title>
        <authorList>
            <consortium name="The Broad Institute Genomics Platform"/>
            <consortium name="The Broad Institute Genome Sequencing Center for Infectious Disease"/>
            <person name="Wu L."/>
            <person name="Ma J."/>
        </authorList>
    </citation>
    <scope>NUCLEOTIDE SEQUENCE [LARGE SCALE GENOMIC DNA]</scope>
    <source>
        <strain evidence="4">JCM 17978</strain>
    </source>
</reference>
<keyword evidence="3" id="KW-0012">Acyltransferase</keyword>
<dbReference type="Pfam" id="PF14542">
    <property type="entry name" value="Acetyltransf_CG"/>
    <property type="match status" value="1"/>
</dbReference>
<dbReference type="PANTHER" id="PTHR31435:SF10">
    <property type="entry name" value="BSR4717 PROTEIN"/>
    <property type="match status" value="1"/>
</dbReference>
<accession>A0ABW0C566</accession>
<evidence type="ECO:0000259" key="1">
    <source>
        <dbReference type="PROSITE" id="PS51186"/>
    </source>
</evidence>
<dbReference type="PANTHER" id="PTHR31435">
    <property type="entry name" value="PROTEIN NATD1"/>
    <property type="match status" value="1"/>
</dbReference>
<dbReference type="PROSITE" id="PS51729">
    <property type="entry name" value="GNAT_YJDJ"/>
    <property type="match status" value="1"/>
</dbReference>
<dbReference type="Gene3D" id="3.40.630.30">
    <property type="match status" value="1"/>
</dbReference>
<dbReference type="InterPro" id="IPR045057">
    <property type="entry name" value="Gcn5-rel_NAT"/>
</dbReference>
<dbReference type="CDD" id="cd04301">
    <property type="entry name" value="NAT_SF"/>
    <property type="match status" value="1"/>
</dbReference>
<dbReference type="InterPro" id="IPR000182">
    <property type="entry name" value="GNAT_dom"/>
</dbReference>
<evidence type="ECO:0000259" key="2">
    <source>
        <dbReference type="PROSITE" id="PS51729"/>
    </source>
</evidence>
<protein>
    <submittedName>
        <fullName evidence="3">GNAT family N-acetyltransferase</fullName>
        <ecNumber evidence="3">2.3.1.-</ecNumber>
    </submittedName>
</protein>
<dbReference type="EMBL" id="JBHSLA010000003">
    <property type="protein sequence ID" value="MFC5195372.1"/>
    <property type="molecule type" value="Genomic_DNA"/>
</dbReference>
<evidence type="ECO:0000313" key="4">
    <source>
        <dbReference type="Proteomes" id="UP001596162"/>
    </source>
</evidence>
<sequence>MELIIKEQENKGFAMARENNKRAGLMTYSIAGEQHIIIDHTEVDPEFQGKNIGKQLLYKIVEMAREKNIKITPLCPYTNAQFKKLADIQDVLKK</sequence>
<dbReference type="InterPro" id="IPR016181">
    <property type="entry name" value="Acyl_CoA_acyltransferase"/>
</dbReference>
<feature type="domain" description="N-acetyltransferase" evidence="1">
    <location>
        <begin position="1"/>
        <end position="94"/>
    </location>
</feature>
<keyword evidence="4" id="KW-1185">Reference proteome</keyword>
<comment type="caution">
    <text evidence="3">The sequence shown here is derived from an EMBL/GenBank/DDBJ whole genome shotgun (WGS) entry which is preliminary data.</text>
</comment>
<gene>
    <name evidence="3" type="ORF">ACFPH8_08550</name>
</gene>
<dbReference type="PROSITE" id="PS51186">
    <property type="entry name" value="GNAT"/>
    <property type="match status" value="1"/>
</dbReference>
<dbReference type="Proteomes" id="UP001596162">
    <property type="component" value="Unassembled WGS sequence"/>
</dbReference>
<dbReference type="SUPFAM" id="SSF55729">
    <property type="entry name" value="Acyl-CoA N-acyltransferases (Nat)"/>
    <property type="match status" value="1"/>
</dbReference>
<organism evidence="3 4">
    <name type="scientific">Bizionia hallyeonensis</name>
    <dbReference type="NCBI Taxonomy" id="1123757"/>
    <lineage>
        <taxon>Bacteria</taxon>
        <taxon>Pseudomonadati</taxon>
        <taxon>Bacteroidota</taxon>
        <taxon>Flavobacteriia</taxon>
        <taxon>Flavobacteriales</taxon>
        <taxon>Flavobacteriaceae</taxon>
        <taxon>Bizionia</taxon>
    </lineage>
</organism>
<dbReference type="RefSeq" id="WP_376860147.1">
    <property type="nucleotide sequence ID" value="NZ_JBHSLA010000003.1"/>
</dbReference>
<evidence type="ECO:0000313" key="3">
    <source>
        <dbReference type="EMBL" id="MFC5195372.1"/>
    </source>
</evidence>